<sequence>MTNYVITPPAQPALAVQGTTARFPVRRIYCVGQNYADHAIEMGSDPTRNPPFFFLKSADCLVTDGADFPYPVKSDNVHHEVELVVALKEGGRDIPVEKALDHVFGYAVGIDMTRRDLQAEAKKDGRPWELGKSFDHSAPCSALVPVAECGHLAKGTIALSVNGETRQSGDLNQMIWKVAEAISYLSTYFTLYSGDLLFTGTPAGVGPVRRGDEVVATIEGLPRLSVRVV</sequence>
<dbReference type="SUPFAM" id="SSF56529">
    <property type="entry name" value="FAH"/>
    <property type="match status" value="1"/>
</dbReference>
<dbReference type="PANTHER" id="PTHR11820:SF90">
    <property type="entry name" value="FLUTATHIONE S-TRANSFERASE"/>
    <property type="match status" value="1"/>
</dbReference>
<name>A0ABV9H7Z5_9HYPH</name>
<dbReference type="Gene3D" id="3.90.850.10">
    <property type="entry name" value="Fumarylacetoacetase-like, C-terminal domain"/>
    <property type="match status" value="1"/>
</dbReference>
<reference evidence="4" key="1">
    <citation type="journal article" date="2019" name="Int. J. Syst. Evol. Microbiol.">
        <title>The Global Catalogue of Microorganisms (GCM) 10K type strain sequencing project: providing services to taxonomists for standard genome sequencing and annotation.</title>
        <authorList>
            <consortium name="The Broad Institute Genomics Platform"/>
            <consortium name="The Broad Institute Genome Sequencing Center for Infectious Disease"/>
            <person name="Wu L."/>
            <person name="Ma J."/>
        </authorList>
    </citation>
    <scope>NUCLEOTIDE SEQUENCE [LARGE SCALE GENOMIC DNA]</scope>
    <source>
        <strain evidence="4">CGMCC 1.15731</strain>
    </source>
</reference>
<dbReference type="GO" id="GO:0016787">
    <property type="term" value="F:hydrolase activity"/>
    <property type="evidence" value="ECO:0007669"/>
    <property type="project" value="UniProtKB-KW"/>
</dbReference>
<dbReference type="Pfam" id="PF01557">
    <property type="entry name" value="FAA_hydrolase"/>
    <property type="match status" value="1"/>
</dbReference>
<keyword evidence="1" id="KW-0479">Metal-binding</keyword>
<evidence type="ECO:0000256" key="1">
    <source>
        <dbReference type="ARBA" id="ARBA00022723"/>
    </source>
</evidence>
<evidence type="ECO:0000313" key="4">
    <source>
        <dbReference type="Proteomes" id="UP001596042"/>
    </source>
</evidence>
<feature type="domain" description="Fumarylacetoacetase-like C-terminal" evidence="2">
    <location>
        <begin position="28"/>
        <end position="229"/>
    </location>
</feature>
<dbReference type="InterPro" id="IPR011234">
    <property type="entry name" value="Fumarylacetoacetase-like_C"/>
</dbReference>
<keyword evidence="4" id="KW-1185">Reference proteome</keyword>
<organism evidence="3 4">
    <name type="scientific">Daeguia caeni</name>
    <dbReference type="NCBI Taxonomy" id="439612"/>
    <lineage>
        <taxon>Bacteria</taxon>
        <taxon>Pseudomonadati</taxon>
        <taxon>Pseudomonadota</taxon>
        <taxon>Alphaproteobacteria</taxon>
        <taxon>Hyphomicrobiales</taxon>
        <taxon>Brucellaceae</taxon>
        <taxon>Daeguia</taxon>
    </lineage>
</organism>
<dbReference type="EMBL" id="JBHSEL010000125">
    <property type="protein sequence ID" value="MFC4626377.1"/>
    <property type="molecule type" value="Genomic_DNA"/>
</dbReference>
<gene>
    <name evidence="3" type="ORF">ACFO1V_14385</name>
</gene>
<accession>A0ABV9H7Z5</accession>
<dbReference type="Proteomes" id="UP001596042">
    <property type="component" value="Unassembled WGS sequence"/>
</dbReference>
<comment type="caution">
    <text evidence="3">The sequence shown here is derived from an EMBL/GenBank/DDBJ whole genome shotgun (WGS) entry which is preliminary data.</text>
</comment>
<evidence type="ECO:0000313" key="3">
    <source>
        <dbReference type="EMBL" id="MFC4626377.1"/>
    </source>
</evidence>
<dbReference type="PANTHER" id="PTHR11820">
    <property type="entry name" value="ACYLPYRUVASE"/>
    <property type="match status" value="1"/>
</dbReference>
<evidence type="ECO:0000259" key="2">
    <source>
        <dbReference type="Pfam" id="PF01557"/>
    </source>
</evidence>
<keyword evidence="3" id="KW-0378">Hydrolase</keyword>
<protein>
    <submittedName>
        <fullName evidence="3">Fumarylacetoacetate hydrolase family protein</fullName>
    </submittedName>
</protein>
<dbReference type="RefSeq" id="WP_374830971.1">
    <property type="nucleotide sequence ID" value="NZ_JBHEEZ010000006.1"/>
</dbReference>
<dbReference type="InterPro" id="IPR036663">
    <property type="entry name" value="Fumarylacetoacetase_C_sf"/>
</dbReference>
<proteinExistence type="predicted"/>